<sequence length="128" mass="14129">MAEINYCIYMDVQTPHQQHKAGHHLQLYQQRGGKVLRLKAFATTAQPISLFFETVSHEAQAGLKLTAQPSTGEGGRNCDRCQGDRSSTDDWERILARPPEPPLLALEGLEGRTPKCAASTGFHDNDPT</sequence>
<feature type="region of interest" description="Disordered" evidence="1">
    <location>
        <begin position="67"/>
        <end position="86"/>
    </location>
</feature>
<keyword evidence="3" id="KW-1185">Reference proteome</keyword>
<evidence type="ECO:0000256" key="1">
    <source>
        <dbReference type="SAM" id="MobiDB-lite"/>
    </source>
</evidence>
<organism evidence="2 3">
    <name type="scientific">Myodes glareolus</name>
    <name type="common">Bank vole</name>
    <name type="synonym">Clethrionomys glareolus</name>
    <dbReference type="NCBI Taxonomy" id="447135"/>
    <lineage>
        <taxon>Eukaryota</taxon>
        <taxon>Metazoa</taxon>
        <taxon>Chordata</taxon>
        <taxon>Craniata</taxon>
        <taxon>Vertebrata</taxon>
        <taxon>Euteleostomi</taxon>
        <taxon>Mammalia</taxon>
        <taxon>Eutheria</taxon>
        <taxon>Euarchontoglires</taxon>
        <taxon>Glires</taxon>
        <taxon>Rodentia</taxon>
        <taxon>Myomorpha</taxon>
        <taxon>Muroidea</taxon>
        <taxon>Cricetidae</taxon>
        <taxon>Arvicolinae</taxon>
        <taxon>Myodes</taxon>
    </lineage>
</organism>
<dbReference type="AlphaFoldDB" id="A0AAW0HQ23"/>
<accession>A0AAW0HQ23</accession>
<reference evidence="2 3" key="1">
    <citation type="journal article" date="2023" name="bioRxiv">
        <title>Conserved and derived expression patterns and positive selection on dental genes reveal complex evolutionary context of ever-growing rodent molars.</title>
        <authorList>
            <person name="Calamari Z.T."/>
            <person name="Song A."/>
            <person name="Cohen E."/>
            <person name="Akter M."/>
            <person name="Roy R.D."/>
            <person name="Hallikas O."/>
            <person name="Christensen M.M."/>
            <person name="Li P."/>
            <person name="Marangoni P."/>
            <person name="Jernvall J."/>
            <person name="Klein O.D."/>
        </authorList>
    </citation>
    <scope>NUCLEOTIDE SEQUENCE [LARGE SCALE GENOMIC DNA]</scope>
    <source>
        <strain evidence="2">V071</strain>
    </source>
</reference>
<name>A0AAW0HQ23_MYOGA</name>
<comment type="caution">
    <text evidence="2">The sequence shown here is derived from an EMBL/GenBank/DDBJ whole genome shotgun (WGS) entry which is preliminary data.</text>
</comment>
<proteinExistence type="predicted"/>
<evidence type="ECO:0000313" key="2">
    <source>
        <dbReference type="EMBL" id="KAK7804036.1"/>
    </source>
</evidence>
<feature type="compositionally biased region" description="Basic and acidic residues" evidence="1">
    <location>
        <begin position="76"/>
        <end position="86"/>
    </location>
</feature>
<dbReference type="Proteomes" id="UP001488838">
    <property type="component" value="Unassembled WGS sequence"/>
</dbReference>
<evidence type="ECO:0000313" key="3">
    <source>
        <dbReference type="Proteomes" id="UP001488838"/>
    </source>
</evidence>
<dbReference type="EMBL" id="JBBHLL010000396">
    <property type="protein sequence ID" value="KAK7804036.1"/>
    <property type="molecule type" value="Genomic_DNA"/>
</dbReference>
<protein>
    <submittedName>
        <fullName evidence="2">Uncharacterized protein</fullName>
    </submittedName>
</protein>
<gene>
    <name evidence="2" type="ORF">U0070_008217</name>
</gene>